<keyword evidence="2" id="KW-1185">Reference proteome</keyword>
<dbReference type="Proteomes" id="UP000619355">
    <property type="component" value="Unassembled WGS sequence"/>
</dbReference>
<name>A0A919F159_9ACTN</name>
<protein>
    <submittedName>
        <fullName evidence="1">Uncharacterized protein</fullName>
    </submittedName>
</protein>
<reference evidence="2" key="1">
    <citation type="journal article" date="2019" name="Int. J. Syst. Evol. Microbiol.">
        <title>The Global Catalogue of Microorganisms (GCM) 10K type strain sequencing project: providing services to taxonomists for standard genome sequencing and annotation.</title>
        <authorList>
            <consortium name="The Broad Institute Genomics Platform"/>
            <consortium name="The Broad Institute Genome Sequencing Center for Infectious Disease"/>
            <person name="Wu L."/>
            <person name="Ma J."/>
        </authorList>
    </citation>
    <scope>NUCLEOTIDE SEQUENCE [LARGE SCALE GENOMIC DNA]</scope>
    <source>
        <strain evidence="2">JCM 4253</strain>
    </source>
</reference>
<comment type="caution">
    <text evidence="1">The sequence shown here is derived from an EMBL/GenBank/DDBJ whole genome shotgun (WGS) entry which is preliminary data.</text>
</comment>
<organism evidence="1 2">
    <name type="scientific">Streptomyces capoamus</name>
    <dbReference type="NCBI Taxonomy" id="68183"/>
    <lineage>
        <taxon>Bacteria</taxon>
        <taxon>Bacillati</taxon>
        <taxon>Actinomycetota</taxon>
        <taxon>Actinomycetes</taxon>
        <taxon>Kitasatosporales</taxon>
        <taxon>Streptomycetaceae</taxon>
        <taxon>Streptomyces</taxon>
    </lineage>
</organism>
<proteinExistence type="predicted"/>
<evidence type="ECO:0000313" key="1">
    <source>
        <dbReference type="EMBL" id="GHG66590.1"/>
    </source>
</evidence>
<gene>
    <name evidence="1" type="ORF">GCM10018980_59180</name>
</gene>
<accession>A0A919F159</accession>
<sequence length="129" mass="14374">MLHGQVPGALLPPVPDLQLDRFVVRDQRDFWRPAVDRARLWRQDVWVDLGLLTFARATVTLREGRLISKREALAALPSLGAPREVVDDIARRRYGTPPGPPADDWLSHRAGTTRAFLGPAIDALVTTYG</sequence>
<dbReference type="AlphaFoldDB" id="A0A919F159"/>
<dbReference type="EMBL" id="BNBF01000021">
    <property type="protein sequence ID" value="GHG66590.1"/>
    <property type="molecule type" value="Genomic_DNA"/>
</dbReference>
<evidence type="ECO:0000313" key="2">
    <source>
        <dbReference type="Proteomes" id="UP000619355"/>
    </source>
</evidence>